<name>A0A8S9RJA7_BRACR</name>
<dbReference type="EMBL" id="QGKX02000095">
    <property type="protein sequence ID" value="KAF3573274.1"/>
    <property type="molecule type" value="Genomic_DNA"/>
</dbReference>
<reference evidence="1" key="1">
    <citation type="submission" date="2019-12" db="EMBL/GenBank/DDBJ databases">
        <title>Genome sequencing and annotation of Brassica cretica.</title>
        <authorList>
            <person name="Studholme D.J."/>
            <person name="Sarris P."/>
        </authorList>
    </citation>
    <scope>NUCLEOTIDE SEQUENCE</scope>
    <source>
        <strain evidence="1">PFS-109/04</strain>
        <tissue evidence="1">Leaf</tissue>
    </source>
</reference>
<protein>
    <recommendedName>
        <fullName evidence="3">NB-ARC domain-containing protein</fullName>
    </recommendedName>
</protein>
<dbReference type="SUPFAM" id="SSF52540">
    <property type="entry name" value="P-loop containing nucleoside triphosphate hydrolases"/>
    <property type="match status" value="1"/>
</dbReference>
<gene>
    <name evidence="1" type="ORF">F2Q69_00063923</name>
</gene>
<proteinExistence type="predicted"/>
<evidence type="ECO:0008006" key="3">
    <source>
        <dbReference type="Google" id="ProtNLM"/>
    </source>
</evidence>
<dbReference type="Proteomes" id="UP000712600">
    <property type="component" value="Unassembled WGS sequence"/>
</dbReference>
<accession>A0A8S9RJA7</accession>
<evidence type="ECO:0000313" key="2">
    <source>
        <dbReference type="Proteomes" id="UP000712600"/>
    </source>
</evidence>
<dbReference type="InterPro" id="IPR027417">
    <property type="entry name" value="P-loop_NTPase"/>
</dbReference>
<dbReference type="AlphaFoldDB" id="A0A8S9RJA7"/>
<organism evidence="1 2">
    <name type="scientific">Brassica cretica</name>
    <name type="common">Mustard</name>
    <dbReference type="NCBI Taxonomy" id="69181"/>
    <lineage>
        <taxon>Eukaryota</taxon>
        <taxon>Viridiplantae</taxon>
        <taxon>Streptophyta</taxon>
        <taxon>Embryophyta</taxon>
        <taxon>Tracheophyta</taxon>
        <taxon>Spermatophyta</taxon>
        <taxon>Magnoliopsida</taxon>
        <taxon>eudicotyledons</taxon>
        <taxon>Gunneridae</taxon>
        <taxon>Pentapetalae</taxon>
        <taxon>rosids</taxon>
        <taxon>malvids</taxon>
        <taxon>Brassicales</taxon>
        <taxon>Brassicaceae</taxon>
        <taxon>Brassiceae</taxon>
        <taxon>Brassica</taxon>
    </lineage>
</organism>
<dbReference type="InterPro" id="IPR042197">
    <property type="entry name" value="Apaf_helical"/>
</dbReference>
<sequence length="159" mass="17733">MGVDVEMEVQCLQFQDAFDLFKTKVGEITLRSDPNIQNLASIVAKKCHGLPLALTLSRLCLRFVTPPLQPPVRHTSPPVRHSSASSLHAACLRYLILRLWCASTTPAVLYSRLSTYQISEPRCLYDLDLMPNIESPCARTTPTITASHTSLRRNNNIVS</sequence>
<dbReference type="GO" id="GO:0043531">
    <property type="term" value="F:ADP binding"/>
    <property type="evidence" value="ECO:0007669"/>
    <property type="project" value="InterPro"/>
</dbReference>
<evidence type="ECO:0000313" key="1">
    <source>
        <dbReference type="EMBL" id="KAF3573274.1"/>
    </source>
</evidence>
<dbReference type="Gene3D" id="1.10.8.430">
    <property type="entry name" value="Helical domain of apoptotic protease-activating factors"/>
    <property type="match status" value="1"/>
</dbReference>
<comment type="caution">
    <text evidence="1">The sequence shown here is derived from an EMBL/GenBank/DDBJ whole genome shotgun (WGS) entry which is preliminary data.</text>
</comment>